<dbReference type="PANTHER" id="PTHR34482">
    <property type="entry name" value="DNA DAMAGE-INDUCIBLE PROTEIN 1-LIKE"/>
    <property type="match status" value="1"/>
</dbReference>
<gene>
    <name evidence="2" type="ORF">KK1_040191</name>
</gene>
<dbReference type="OMA" id="PIECTNS"/>
<dbReference type="AlphaFoldDB" id="A0A151R7E4"/>
<dbReference type="Gramene" id="C.cajan_40573.t">
    <property type="protein sequence ID" value="C.cajan_40573.t.cds1"/>
    <property type="gene ID" value="C.cajan_40573"/>
</dbReference>
<dbReference type="PANTHER" id="PTHR34482:SF36">
    <property type="entry name" value="RETROTRANSPOSON GAG DOMAIN-CONTAINING PROTEIN"/>
    <property type="match status" value="1"/>
</dbReference>
<dbReference type="Proteomes" id="UP000075243">
    <property type="component" value="Unassembled WGS sequence"/>
</dbReference>
<evidence type="ECO:0000259" key="1">
    <source>
        <dbReference type="Pfam" id="PF03732"/>
    </source>
</evidence>
<evidence type="ECO:0000313" key="3">
    <source>
        <dbReference type="Proteomes" id="UP000075243"/>
    </source>
</evidence>
<dbReference type="InterPro" id="IPR005162">
    <property type="entry name" value="Retrotrans_gag_dom"/>
</dbReference>
<name>A0A151R7E4_CAJCA</name>
<dbReference type="EMBL" id="KQ483991">
    <property type="protein sequence ID" value="KYP38548.1"/>
    <property type="molecule type" value="Genomic_DNA"/>
</dbReference>
<evidence type="ECO:0000313" key="2">
    <source>
        <dbReference type="EMBL" id="KYP38548.1"/>
    </source>
</evidence>
<accession>A0A151R7E4</accession>
<dbReference type="STRING" id="3821.A0A151R7E4"/>
<protein>
    <recommendedName>
        <fullName evidence="1">Retrotransposon gag domain-containing protein</fullName>
    </recommendedName>
</protein>
<dbReference type="Pfam" id="PF03732">
    <property type="entry name" value="Retrotrans_gag"/>
    <property type="match status" value="1"/>
</dbReference>
<organism evidence="2 3">
    <name type="scientific">Cajanus cajan</name>
    <name type="common">Pigeon pea</name>
    <name type="synonym">Cajanus indicus</name>
    <dbReference type="NCBI Taxonomy" id="3821"/>
    <lineage>
        <taxon>Eukaryota</taxon>
        <taxon>Viridiplantae</taxon>
        <taxon>Streptophyta</taxon>
        <taxon>Embryophyta</taxon>
        <taxon>Tracheophyta</taxon>
        <taxon>Spermatophyta</taxon>
        <taxon>Magnoliopsida</taxon>
        <taxon>eudicotyledons</taxon>
        <taxon>Gunneridae</taxon>
        <taxon>Pentapetalae</taxon>
        <taxon>rosids</taxon>
        <taxon>fabids</taxon>
        <taxon>Fabales</taxon>
        <taxon>Fabaceae</taxon>
        <taxon>Papilionoideae</taxon>
        <taxon>50 kb inversion clade</taxon>
        <taxon>NPAAA clade</taxon>
        <taxon>indigoferoid/millettioid clade</taxon>
        <taxon>Phaseoleae</taxon>
        <taxon>Cajanus</taxon>
    </lineage>
</organism>
<feature type="domain" description="Retrotransposon gag" evidence="1">
    <location>
        <begin position="66"/>
        <end position="161"/>
    </location>
</feature>
<keyword evidence="3" id="KW-1185">Reference proteome</keyword>
<reference evidence="2" key="1">
    <citation type="journal article" date="2012" name="Nat. Biotechnol.">
        <title>Draft genome sequence of pigeonpea (Cajanus cajan), an orphan legume crop of resource-poor farmers.</title>
        <authorList>
            <person name="Varshney R.K."/>
            <person name="Chen W."/>
            <person name="Li Y."/>
            <person name="Bharti A.K."/>
            <person name="Saxena R.K."/>
            <person name="Schlueter J.A."/>
            <person name="Donoghue M.T."/>
            <person name="Azam S."/>
            <person name="Fan G."/>
            <person name="Whaley A.M."/>
            <person name="Farmer A.D."/>
            <person name="Sheridan J."/>
            <person name="Iwata A."/>
            <person name="Tuteja R."/>
            <person name="Penmetsa R.V."/>
            <person name="Wu W."/>
            <person name="Upadhyaya H.D."/>
            <person name="Yang S.P."/>
            <person name="Shah T."/>
            <person name="Saxena K.B."/>
            <person name="Michael T."/>
            <person name="McCombie W.R."/>
            <person name="Yang B."/>
            <person name="Zhang G."/>
            <person name="Yang H."/>
            <person name="Wang J."/>
            <person name="Spillane C."/>
            <person name="Cook D.R."/>
            <person name="May G.D."/>
            <person name="Xu X."/>
            <person name="Jackson S.A."/>
        </authorList>
    </citation>
    <scope>NUCLEOTIDE SEQUENCE [LARGE SCALE GENOMIC DNA]</scope>
</reference>
<sequence>METNRAAAEAARVEVPDEYRGLSEFKKGNPPQFTGVDGPEVVDQWIEEMEKIFMVMHCPEERKIVYAVYMLVGEASFWWKGSQAMMEARGEVVNWENFRKVFLEKYFPDSSRYAKEAEFLRLQQGNMSVQEYVVKFEHLARYYSQAITEAWRCRKFSEGLRYELKKAIVPMGIVEFPVLVEKAKIVERFEGGNRVAKGLEGSYGFGRGKHPQKRPS</sequence>
<proteinExistence type="predicted"/>